<dbReference type="AlphaFoldDB" id="A0A940X6D8"/>
<reference evidence="1" key="2">
    <citation type="submission" date="2021-03" db="EMBL/GenBank/DDBJ databases">
        <authorList>
            <person name="Cao W."/>
        </authorList>
    </citation>
    <scope>NUCLEOTIDE SEQUENCE</scope>
    <source>
        <strain evidence="1">110414</strain>
    </source>
</reference>
<protein>
    <submittedName>
        <fullName evidence="1">Uncharacterized protein</fullName>
    </submittedName>
</protein>
<dbReference type="EMBL" id="JAGKTC010000004">
    <property type="protein sequence ID" value="MBP3985971.1"/>
    <property type="molecule type" value="Genomic_DNA"/>
</dbReference>
<gene>
    <name evidence="1" type="ORF">J5837_16310</name>
</gene>
<evidence type="ECO:0000313" key="1">
    <source>
        <dbReference type="EMBL" id="MBP3985971.1"/>
    </source>
</evidence>
<reference evidence="1" key="1">
    <citation type="journal article" date="2016" name="Int. J. Syst. Evol. Microbiol.">
        <title>Pseudoxanthomonas helianthi sp. nov., isolated from roots of Jerusalem artichoke (Helianthus tuberosus).</title>
        <authorList>
            <person name="Kittiwongwattana C."/>
            <person name="Thawai C."/>
        </authorList>
    </citation>
    <scope>NUCLEOTIDE SEQUENCE</scope>
    <source>
        <strain evidence="1">110414</strain>
    </source>
</reference>
<evidence type="ECO:0000313" key="2">
    <source>
        <dbReference type="Proteomes" id="UP000673447"/>
    </source>
</evidence>
<comment type="caution">
    <text evidence="1">The sequence shown here is derived from an EMBL/GenBank/DDBJ whole genome shotgun (WGS) entry which is preliminary data.</text>
</comment>
<dbReference type="Proteomes" id="UP000673447">
    <property type="component" value="Unassembled WGS sequence"/>
</dbReference>
<proteinExistence type="predicted"/>
<accession>A0A940X6D8</accession>
<organism evidence="1 2">
    <name type="scientific">Pseudoxanthomonas helianthi</name>
    <dbReference type="NCBI Taxonomy" id="1453541"/>
    <lineage>
        <taxon>Bacteria</taxon>
        <taxon>Pseudomonadati</taxon>
        <taxon>Pseudomonadota</taxon>
        <taxon>Gammaproteobacteria</taxon>
        <taxon>Lysobacterales</taxon>
        <taxon>Lysobacteraceae</taxon>
        <taxon>Pseudoxanthomonas</taxon>
    </lineage>
</organism>
<dbReference type="RefSeq" id="WP_210537894.1">
    <property type="nucleotide sequence ID" value="NZ_JAGKTC010000004.1"/>
</dbReference>
<name>A0A940X6D8_9GAMM</name>
<sequence>MAEYKIFSGKTLIGHSALESGDPPMGVAFGCFLPTPEYSLVQSQCIACRDSSQEHLALSVLCPNNELLAAEGGVAILDYSQEAGPEGIEVHAFGIGYPLYEQLFPAQIAAYHHG</sequence>
<keyword evidence="2" id="KW-1185">Reference proteome</keyword>